<dbReference type="GO" id="GO:0032981">
    <property type="term" value="P:mitochondrial respiratory chain complex I assembly"/>
    <property type="evidence" value="ECO:0007669"/>
    <property type="project" value="TreeGrafter"/>
</dbReference>
<dbReference type="AlphaFoldDB" id="A0A0J9XHG9"/>
<sequence>MYRLLRPRNFRVPVSAPFQTTRSIKSMKLRPTLPSRPKLSHEETDRLSTGNISDFDIYNELPMPANTVEVVLHNGFRLTSGVRVITDDPVNKPLALMLLGTEAFEIDLSEPGAVTGLDRGFVSISEKILGVLEVVHPKPELLVVGLGKKSRLLTPDTRKIITSLGIQIELSTTEIAANNYDILAVERPGQIGALLFPPNV</sequence>
<dbReference type="InterPro" id="IPR036748">
    <property type="entry name" value="MTH938-like_sf"/>
</dbReference>
<dbReference type="EMBL" id="CCBN010000016">
    <property type="protein sequence ID" value="CDO56763.1"/>
    <property type="molecule type" value="Genomic_DNA"/>
</dbReference>
<dbReference type="PANTHER" id="PTHR21192:SF2">
    <property type="entry name" value="NADH DEHYDROGENASE [UBIQUINONE] 1 ALPHA SUBCOMPLEX ASSEMBLY FACTOR 3"/>
    <property type="match status" value="1"/>
</dbReference>
<evidence type="ECO:0000256" key="1">
    <source>
        <dbReference type="SAM" id="MobiDB-lite"/>
    </source>
</evidence>
<gene>
    <name evidence="2" type="ORF">BN980_GECA16s02683g</name>
</gene>
<accession>A0A0J9XHG9</accession>
<proteinExistence type="predicted"/>
<dbReference type="Proteomes" id="UP000242525">
    <property type="component" value="Unassembled WGS sequence"/>
</dbReference>
<dbReference type="InterPro" id="IPR007523">
    <property type="entry name" value="NDUFAF3/AAMDC"/>
</dbReference>
<dbReference type="OrthoDB" id="20681at2759"/>
<evidence type="ECO:0000313" key="3">
    <source>
        <dbReference type="Proteomes" id="UP000242525"/>
    </source>
</evidence>
<dbReference type="GO" id="GO:0005743">
    <property type="term" value="C:mitochondrial inner membrane"/>
    <property type="evidence" value="ECO:0007669"/>
    <property type="project" value="TreeGrafter"/>
</dbReference>
<dbReference type="STRING" id="1173061.A0A0J9XHG9"/>
<feature type="region of interest" description="Disordered" evidence="1">
    <location>
        <begin position="25"/>
        <end position="45"/>
    </location>
</feature>
<evidence type="ECO:0000313" key="2">
    <source>
        <dbReference type="EMBL" id="CDO56763.1"/>
    </source>
</evidence>
<reference evidence="2" key="1">
    <citation type="submission" date="2014-03" db="EMBL/GenBank/DDBJ databases">
        <authorList>
            <person name="Casaregola S."/>
        </authorList>
    </citation>
    <scope>NUCLEOTIDE SEQUENCE [LARGE SCALE GENOMIC DNA]</scope>
    <source>
        <strain evidence="2">CLIB 918</strain>
    </source>
</reference>
<dbReference type="Gene3D" id="3.40.1230.10">
    <property type="entry name" value="MTH938-like"/>
    <property type="match status" value="1"/>
</dbReference>
<keyword evidence="3" id="KW-1185">Reference proteome</keyword>
<organism evidence="2 3">
    <name type="scientific">Geotrichum candidum</name>
    <name type="common">Oospora lactis</name>
    <name type="synonym">Dipodascus geotrichum</name>
    <dbReference type="NCBI Taxonomy" id="1173061"/>
    <lineage>
        <taxon>Eukaryota</taxon>
        <taxon>Fungi</taxon>
        <taxon>Dikarya</taxon>
        <taxon>Ascomycota</taxon>
        <taxon>Saccharomycotina</taxon>
        <taxon>Dipodascomycetes</taxon>
        <taxon>Dipodascales</taxon>
        <taxon>Dipodascaceae</taxon>
        <taxon>Geotrichum</taxon>
    </lineage>
</organism>
<dbReference type="PANTHER" id="PTHR21192">
    <property type="entry name" value="NUCLEAR PROTEIN E3-3"/>
    <property type="match status" value="1"/>
</dbReference>
<name>A0A0J9XHG9_GEOCN</name>
<evidence type="ECO:0008006" key="4">
    <source>
        <dbReference type="Google" id="ProtNLM"/>
    </source>
</evidence>
<protein>
    <recommendedName>
        <fullName evidence="4">NADH dehydrogenase [ubiquinone] 1 alpha subcomplex assembly factor 3</fullName>
    </recommendedName>
</protein>
<dbReference type="SUPFAM" id="SSF64076">
    <property type="entry name" value="MTH938-like"/>
    <property type="match status" value="1"/>
</dbReference>
<comment type="caution">
    <text evidence="2">The sequence shown here is derived from an EMBL/GenBank/DDBJ whole genome shotgun (WGS) entry which is preliminary data.</text>
</comment>
<dbReference type="Pfam" id="PF04430">
    <property type="entry name" value="DUF498"/>
    <property type="match status" value="1"/>
</dbReference>